<comment type="catalytic activity">
    <reaction evidence="8">
        <text>L-threonyl-[protein] + ATP = O-phospho-L-threonyl-[protein] + ADP + H(+)</text>
        <dbReference type="Rhea" id="RHEA:46608"/>
        <dbReference type="Rhea" id="RHEA-COMP:11060"/>
        <dbReference type="Rhea" id="RHEA-COMP:11605"/>
        <dbReference type="ChEBI" id="CHEBI:15378"/>
        <dbReference type="ChEBI" id="CHEBI:30013"/>
        <dbReference type="ChEBI" id="CHEBI:30616"/>
        <dbReference type="ChEBI" id="CHEBI:61977"/>
        <dbReference type="ChEBI" id="CHEBI:456216"/>
        <dbReference type="EC" id="2.7.11.1"/>
    </reaction>
</comment>
<evidence type="ECO:0000256" key="8">
    <source>
        <dbReference type="ARBA" id="ARBA00047899"/>
    </source>
</evidence>
<dbReference type="SUPFAM" id="SSF56112">
    <property type="entry name" value="Protein kinase-like (PK-like)"/>
    <property type="match status" value="1"/>
</dbReference>
<reference evidence="14" key="2">
    <citation type="submission" date="2012-11" db="EMBL/GenBank/DDBJ databases">
        <authorList>
            <person name="Kuo A."/>
            <person name="Curtis B.A."/>
            <person name="Tanifuji G."/>
            <person name="Burki F."/>
            <person name="Gruber A."/>
            <person name="Irimia M."/>
            <person name="Maruyama S."/>
            <person name="Arias M.C."/>
            <person name="Ball S.G."/>
            <person name="Gile G.H."/>
            <person name="Hirakawa Y."/>
            <person name="Hopkins J.F."/>
            <person name="Rensing S.A."/>
            <person name="Schmutz J."/>
            <person name="Symeonidi A."/>
            <person name="Elias M."/>
            <person name="Eveleigh R.J."/>
            <person name="Herman E.K."/>
            <person name="Klute M.J."/>
            <person name="Nakayama T."/>
            <person name="Obornik M."/>
            <person name="Reyes-Prieto A."/>
            <person name="Armbrust E.V."/>
            <person name="Aves S.J."/>
            <person name="Beiko R.G."/>
            <person name="Coutinho P."/>
            <person name="Dacks J.B."/>
            <person name="Durnford D.G."/>
            <person name="Fast N.M."/>
            <person name="Green B.R."/>
            <person name="Grisdale C."/>
            <person name="Hempe F."/>
            <person name="Henrissat B."/>
            <person name="Hoppner M.P."/>
            <person name="Ishida K.-I."/>
            <person name="Kim E."/>
            <person name="Koreny L."/>
            <person name="Kroth P.G."/>
            <person name="Liu Y."/>
            <person name="Malik S.-B."/>
            <person name="Maier U.G."/>
            <person name="McRose D."/>
            <person name="Mock T."/>
            <person name="Neilson J.A."/>
            <person name="Onodera N.T."/>
            <person name="Poole A.M."/>
            <person name="Pritham E.J."/>
            <person name="Richards T.A."/>
            <person name="Rocap G."/>
            <person name="Roy S.W."/>
            <person name="Sarai C."/>
            <person name="Schaack S."/>
            <person name="Shirato S."/>
            <person name="Slamovits C.H."/>
            <person name="Spencer D.F."/>
            <person name="Suzuki S."/>
            <person name="Worden A.Z."/>
            <person name="Zauner S."/>
            <person name="Barry K."/>
            <person name="Bell C."/>
            <person name="Bharti A.K."/>
            <person name="Crow J.A."/>
            <person name="Grimwood J."/>
            <person name="Kramer R."/>
            <person name="Lindquist E."/>
            <person name="Lucas S."/>
            <person name="Salamov A."/>
            <person name="McFadden G.I."/>
            <person name="Lane C.E."/>
            <person name="Keeling P.J."/>
            <person name="Gray M.W."/>
            <person name="Grigoriev I.V."/>
            <person name="Archibald J.M."/>
        </authorList>
    </citation>
    <scope>NUCLEOTIDE SEQUENCE</scope>
    <source>
        <strain evidence="14">CCMP2712</strain>
    </source>
</reference>
<evidence type="ECO:0000256" key="2">
    <source>
        <dbReference type="ARBA" id="ARBA00022527"/>
    </source>
</evidence>
<dbReference type="Gene3D" id="1.10.510.10">
    <property type="entry name" value="Transferase(Phosphotransferase) domain 1"/>
    <property type="match status" value="1"/>
</dbReference>
<evidence type="ECO:0000256" key="6">
    <source>
        <dbReference type="ARBA" id="ARBA00022777"/>
    </source>
</evidence>
<dbReference type="GeneID" id="17303943"/>
<dbReference type="STRING" id="905079.L1JFI3"/>
<evidence type="ECO:0000256" key="5">
    <source>
        <dbReference type="ARBA" id="ARBA00022741"/>
    </source>
</evidence>
<evidence type="ECO:0000256" key="4">
    <source>
        <dbReference type="ARBA" id="ARBA00022679"/>
    </source>
</evidence>
<evidence type="ECO:0000256" key="10">
    <source>
        <dbReference type="PROSITE-ProRule" id="PRU10141"/>
    </source>
</evidence>
<feature type="non-terminal residue" evidence="12">
    <location>
        <position position="1"/>
    </location>
</feature>
<dbReference type="OrthoDB" id="63267at2759"/>
<dbReference type="EC" id="2.7.11.1" evidence="1"/>
<evidence type="ECO:0000256" key="7">
    <source>
        <dbReference type="ARBA" id="ARBA00022840"/>
    </source>
</evidence>
<organism evidence="12">
    <name type="scientific">Guillardia theta (strain CCMP2712)</name>
    <name type="common">Cryptophyte</name>
    <dbReference type="NCBI Taxonomy" id="905079"/>
    <lineage>
        <taxon>Eukaryota</taxon>
        <taxon>Cryptophyceae</taxon>
        <taxon>Pyrenomonadales</taxon>
        <taxon>Geminigeraceae</taxon>
        <taxon>Guillardia</taxon>
    </lineage>
</organism>
<sequence length="314" mass="35512">DFSILNSIGKGAYGEVFRVRKVDSGEVYAMKVVSKESIVNQKEKDDFEKELQRRKHLQGIIDAERRALQVVDHPFIVKLHFAFRTIDRFILVMDYVRGGDLLSLLASKQRLPEPWAAFYAAEVILAIEYLHEMRILFRDLKPENVLLDELGHVKLTDFGHSKQATSLQDRSFSLVGSPFYMAPEIILGVGHGQEADWWSLGILIFEMLASLHCLSLLPVTRTQVGAPPFYDKNSNSAYKRLLTESIEYPHEVSSSARELLARLLQADSTRRFGGGVVEVQAGESKAAAVGRKWSCAWLAQVDWVELLKRQVDPP</sequence>
<dbReference type="KEGG" id="gtt:GUITHDRAFT_44039"/>
<dbReference type="InterPro" id="IPR011009">
    <property type="entry name" value="Kinase-like_dom_sf"/>
</dbReference>
<dbReference type="AlphaFoldDB" id="L1JFI3"/>
<gene>
    <name evidence="12" type="ORF">GUITHDRAFT_44039</name>
</gene>
<dbReference type="Proteomes" id="UP000011087">
    <property type="component" value="Unassembled WGS sequence"/>
</dbReference>
<keyword evidence="7 10" id="KW-0067">ATP-binding</keyword>
<dbReference type="PROSITE" id="PS00107">
    <property type="entry name" value="PROTEIN_KINASE_ATP"/>
    <property type="match status" value="1"/>
</dbReference>
<dbReference type="InterPro" id="IPR017441">
    <property type="entry name" value="Protein_kinase_ATP_BS"/>
</dbReference>
<dbReference type="GO" id="GO:0005524">
    <property type="term" value="F:ATP binding"/>
    <property type="evidence" value="ECO:0007669"/>
    <property type="project" value="UniProtKB-UniRule"/>
</dbReference>
<dbReference type="Pfam" id="PF00069">
    <property type="entry name" value="Pkinase"/>
    <property type="match status" value="1"/>
</dbReference>
<name>L1JFI3_GUITC</name>
<dbReference type="RefSeq" id="XP_005834241.1">
    <property type="nucleotide sequence ID" value="XM_005834184.1"/>
</dbReference>
<evidence type="ECO:0000256" key="9">
    <source>
        <dbReference type="ARBA" id="ARBA00048679"/>
    </source>
</evidence>
<dbReference type="PROSITE" id="PS50011">
    <property type="entry name" value="PROTEIN_KINASE_DOM"/>
    <property type="match status" value="1"/>
</dbReference>
<feature type="domain" description="Protein kinase" evidence="11">
    <location>
        <begin position="2"/>
        <end position="298"/>
    </location>
</feature>
<keyword evidence="3" id="KW-0597">Phosphoprotein</keyword>
<evidence type="ECO:0000313" key="12">
    <source>
        <dbReference type="EMBL" id="EKX47261.1"/>
    </source>
</evidence>
<dbReference type="Gene3D" id="3.30.200.20">
    <property type="entry name" value="Phosphorylase Kinase, domain 1"/>
    <property type="match status" value="1"/>
</dbReference>
<evidence type="ECO:0000313" key="13">
    <source>
        <dbReference type="EnsemblProtists" id="EKX47261"/>
    </source>
</evidence>
<comment type="catalytic activity">
    <reaction evidence="9">
        <text>L-seryl-[protein] + ATP = O-phospho-L-seryl-[protein] + ADP + H(+)</text>
        <dbReference type="Rhea" id="RHEA:17989"/>
        <dbReference type="Rhea" id="RHEA-COMP:9863"/>
        <dbReference type="Rhea" id="RHEA-COMP:11604"/>
        <dbReference type="ChEBI" id="CHEBI:15378"/>
        <dbReference type="ChEBI" id="CHEBI:29999"/>
        <dbReference type="ChEBI" id="CHEBI:30616"/>
        <dbReference type="ChEBI" id="CHEBI:83421"/>
        <dbReference type="ChEBI" id="CHEBI:456216"/>
        <dbReference type="EC" id="2.7.11.1"/>
    </reaction>
</comment>
<dbReference type="PaxDb" id="55529-EKX47261"/>
<dbReference type="OMA" id="IYESKME"/>
<keyword evidence="6" id="KW-0418">Kinase</keyword>
<keyword evidence="2" id="KW-0723">Serine/threonine-protein kinase</keyword>
<dbReference type="InterPro" id="IPR045270">
    <property type="entry name" value="STKc_AGC"/>
</dbReference>
<dbReference type="HOGENOM" id="CLU_000288_63_5_1"/>
<evidence type="ECO:0000256" key="1">
    <source>
        <dbReference type="ARBA" id="ARBA00012513"/>
    </source>
</evidence>
<dbReference type="GO" id="GO:0007010">
    <property type="term" value="P:cytoskeleton organization"/>
    <property type="evidence" value="ECO:0007669"/>
    <property type="project" value="UniProtKB-ARBA"/>
</dbReference>
<dbReference type="EMBL" id="JH992990">
    <property type="protein sequence ID" value="EKX47261.1"/>
    <property type="molecule type" value="Genomic_DNA"/>
</dbReference>
<dbReference type="GO" id="GO:0004674">
    <property type="term" value="F:protein serine/threonine kinase activity"/>
    <property type="evidence" value="ECO:0007669"/>
    <property type="project" value="UniProtKB-KW"/>
</dbReference>
<dbReference type="CDD" id="cd05123">
    <property type="entry name" value="STKc_AGC"/>
    <property type="match status" value="1"/>
</dbReference>
<proteinExistence type="predicted"/>
<keyword evidence="4" id="KW-0808">Transferase</keyword>
<reference evidence="12 14" key="1">
    <citation type="journal article" date="2012" name="Nature">
        <title>Algal genomes reveal evolutionary mosaicism and the fate of nucleomorphs.</title>
        <authorList>
            <consortium name="DOE Joint Genome Institute"/>
            <person name="Curtis B.A."/>
            <person name="Tanifuji G."/>
            <person name="Burki F."/>
            <person name="Gruber A."/>
            <person name="Irimia M."/>
            <person name="Maruyama S."/>
            <person name="Arias M.C."/>
            <person name="Ball S.G."/>
            <person name="Gile G.H."/>
            <person name="Hirakawa Y."/>
            <person name="Hopkins J.F."/>
            <person name="Kuo A."/>
            <person name="Rensing S.A."/>
            <person name="Schmutz J."/>
            <person name="Symeonidi A."/>
            <person name="Elias M."/>
            <person name="Eveleigh R.J."/>
            <person name="Herman E.K."/>
            <person name="Klute M.J."/>
            <person name="Nakayama T."/>
            <person name="Obornik M."/>
            <person name="Reyes-Prieto A."/>
            <person name="Armbrust E.V."/>
            <person name="Aves S.J."/>
            <person name="Beiko R.G."/>
            <person name="Coutinho P."/>
            <person name="Dacks J.B."/>
            <person name="Durnford D.G."/>
            <person name="Fast N.M."/>
            <person name="Green B.R."/>
            <person name="Grisdale C.J."/>
            <person name="Hempel F."/>
            <person name="Henrissat B."/>
            <person name="Hoppner M.P."/>
            <person name="Ishida K."/>
            <person name="Kim E."/>
            <person name="Koreny L."/>
            <person name="Kroth P.G."/>
            <person name="Liu Y."/>
            <person name="Malik S.B."/>
            <person name="Maier U.G."/>
            <person name="McRose D."/>
            <person name="Mock T."/>
            <person name="Neilson J.A."/>
            <person name="Onodera N.T."/>
            <person name="Poole A.M."/>
            <person name="Pritham E.J."/>
            <person name="Richards T.A."/>
            <person name="Rocap G."/>
            <person name="Roy S.W."/>
            <person name="Sarai C."/>
            <person name="Schaack S."/>
            <person name="Shirato S."/>
            <person name="Slamovits C.H."/>
            <person name="Spencer D.F."/>
            <person name="Suzuki S."/>
            <person name="Worden A.Z."/>
            <person name="Zauner S."/>
            <person name="Barry K."/>
            <person name="Bell C."/>
            <person name="Bharti A.K."/>
            <person name="Crow J.A."/>
            <person name="Grimwood J."/>
            <person name="Kramer R."/>
            <person name="Lindquist E."/>
            <person name="Lucas S."/>
            <person name="Salamov A."/>
            <person name="McFadden G.I."/>
            <person name="Lane C.E."/>
            <person name="Keeling P.J."/>
            <person name="Gray M.W."/>
            <person name="Grigoriev I.V."/>
            <person name="Archibald J.M."/>
        </authorList>
    </citation>
    <scope>NUCLEOTIDE SEQUENCE</scope>
    <source>
        <strain evidence="12 14">CCMP2712</strain>
    </source>
</reference>
<feature type="binding site" evidence="10">
    <location>
        <position position="31"/>
    </location>
    <ligand>
        <name>ATP</name>
        <dbReference type="ChEBI" id="CHEBI:30616"/>
    </ligand>
</feature>
<dbReference type="SMART" id="SM00220">
    <property type="entry name" value="S_TKc"/>
    <property type="match status" value="1"/>
</dbReference>
<evidence type="ECO:0000259" key="11">
    <source>
        <dbReference type="PROSITE" id="PS50011"/>
    </source>
</evidence>
<feature type="non-terminal residue" evidence="12">
    <location>
        <position position="314"/>
    </location>
</feature>
<keyword evidence="5 10" id="KW-0547">Nucleotide-binding</keyword>
<dbReference type="FunFam" id="1.10.510.10:FF:000024">
    <property type="entry name" value="Probable serine/threonine-protein kinase cot-1"/>
    <property type="match status" value="1"/>
</dbReference>
<reference evidence="13" key="3">
    <citation type="submission" date="2016-03" db="UniProtKB">
        <authorList>
            <consortium name="EnsemblProtists"/>
        </authorList>
    </citation>
    <scope>IDENTIFICATION</scope>
</reference>
<protein>
    <recommendedName>
        <fullName evidence="1">non-specific serine/threonine protein kinase</fullName>
        <ecNumber evidence="1">2.7.11.1</ecNumber>
    </recommendedName>
</protein>
<dbReference type="EnsemblProtists" id="EKX47261">
    <property type="protein sequence ID" value="EKX47261"/>
    <property type="gene ID" value="GUITHDRAFT_44039"/>
</dbReference>
<evidence type="ECO:0000256" key="3">
    <source>
        <dbReference type="ARBA" id="ARBA00022553"/>
    </source>
</evidence>
<dbReference type="InterPro" id="IPR000719">
    <property type="entry name" value="Prot_kinase_dom"/>
</dbReference>
<dbReference type="PIRSF" id="PIRSF000654">
    <property type="entry name" value="Integrin-linked_kinase"/>
    <property type="match status" value="1"/>
</dbReference>
<dbReference type="PANTHER" id="PTHR24351">
    <property type="entry name" value="RIBOSOMAL PROTEIN S6 KINASE"/>
    <property type="match status" value="1"/>
</dbReference>
<evidence type="ECO:0000313" key="14">
    <source>
        <dbReference type="Proteomes" id="UP000011087"/>
    </source>
</evidence>
<accession>L1JFI3</accession>
<keyword evidence="14" id="KW-1185">Reference proteome</keyword>
<dbReference type="eggNOG" id="KOG0616">
    <property type="taxonomic scope" value="Eukaryota"/>
</dbReference>